<dbReference type="Gene3D" id="2.60.40.10">
    <property type="entry name" value="Immunoglobulins"/>
    <property type="match status" value="1"/>
</dbReference>
<feature type="repeat" description="NHL" evidence="8">
    <location>
        <begin position="597"/>
        <end position="624"/>
    </location>
</feature>
<evidence type="ECO:0000256" key="5">
    <source>
        <dbReference type="ARBA" id="ARBA00022833"/>
    </source>
</evidence>
<feature type="repeat" description="NHL" evidence="8">
    <location>
        <begin position="675"/>
        <end position="718"/>
    </location>
</feature>
<feature type="compositionally biased region" description="Polar residues" evidence="10">
    <location>
        <begin position="9"/>
        <end position="19"/>
    </location>
</feature>
<feature type="repeat" description="Filamin" evidence="7">
    <location>
        <begin position="475"/>
        <end position="564"/>
    </location>
</feature>
<dbReference type="InterPro" id="IPR013083">
    <property type="entry name" value="Znf_RING/FYVE/PHD"/>
</dbReference>
<dbReference type="Proteomes" id="UP000594262">
    <property type="component" value="Unplaced"/>
</dbReference>
<dbReference type="Pfam" id="PF00097">
    <property type="entry name" value="zf-C3HC4"/>
    <property type="match status" value="1"/>
</dbReference>
<dbReference type="InterPro" id="IPR017868">
    <property type="entry name" value="Filamin/ABP280_repeat-like"/>
</dbReference>
<protein>
    <submittedName>
        <fullName evidence="13">Uncharacterized protein</fullName>
    </submittedName>
</protein>
<dbReference type="SUPFAM" id="SSF101898">
    <property type="entry name" value="NHL repeat"/>
    <property type="match status" value="1"/>
</dbReference>
<keyword evidence="3" id="KW-0677">Repeat</keyword>
<feature type="repeat" description="NHL" evidence="8">
    <location>
        <begin position="722"/>
        <end position="765"/>
    </location>
</feature>
<feature type="region of interest" description="Disordered" evidence="10">
    <location>
        <begin position="62"/>
        <end position="109"/>
    </location>
</feature>
<dbReference type="RefSeq" id="XP_066923887.1">
    <property type="nucleotide sequence ID" value="XM_067067786.1"/>
</dbReference>
<sequence length="851" mass="95362">MDLMKDIQPITSSDQIQHSSFDEDSNNLHNEAIKNMPNNPTARFTFPKIDVSNKASPKIDEFASSNPFAGKNQEDSFELSASHSTISETESVSGAPSPGPPSAPPSSLGRSLITIKEARDVYDLQCPICKLNYKNPKVLPCLHSFCHACLEDTINEVERSFNCPVCRLVIPIPTKGAEAFPLNSFATNMLNILAIESPHNCTNCEDRELASARCLDCVENLCENCVTAHERIRQTKSHRIVSFEELQNNTVDESIRCPSFCKIHDREILKYFCESCDSAICRDCAIFEHREHNYLDLKEAVKSHGKQLLQLLGNTKQKVPILKNALDSILQVENNLQQRKEKIEESINQSVDSHIQLLEEKRKYLLQQAQDMTSAKDNVLQEQFKRLHFDLDNVVSSCEFVDNIVLYGNEAEFMDVKYFMLSRLHALSEHKMQLVPEENDVLCFNQNNQNLMTGTRDFGILTTSQAFAPFCFASERNEILIKTGYLSSFQVVLNNRKSERITNGGDDVSAAMINTEGERIPVDVIDNQNGSYTIKYKVNAKTDHFLQVTLRGRPIHGSPFTISVSTGIDSLRIGPVLTWFGSNGVESNGKINEAYEPWGICCNSRDQVIVTDHNNHKIQIFDQNGKLLRQFGSRGKNDGEIWYPTGICVDKNDDIFVADHGNHRIQVFTPEGRFVRKIGGRGNMDGLFKGPCDIAIDLQNRLIVADRDNHRLQVLTVDGKFLFNIGSYGNSEGKFDSPRHVTITNGNHIIVSDSNNGRVQRFDENGQHLGILGKKGSNAGQFQCPAGLCTDTEDNLVVADFKNLDVQLFDKMGVFVKKIGEGVFSKPTSLCVTTSGNIFVADRGNHKIYLF</sequence>
<name>A0A7M5XEC4_9CNID</name>
<proteinExistence type="inferred from homology"/>
<dbReference type="Gene3D" id="2.120.10.30">
    <property type="entry name" value="TolB, C-terminal domain"/>
    <property type="match status" value="3"/>
</dbReference>
<dbReference type="SUPFAM" id="SSF57845">
    <property type="entry name" value="B-box zinc-binding domain"/>
    <property type="match status" value="1"/>
</dbReference>
<dbReference type="Gene3D" id="3.30.40.10">
    <property type="entry name" value="Zinc/RING finger domain, C3HC4 (zinc finger)"/>
    <property type="match status" value="1"/>
</dbReference>
<dbReference type="SUPFAM" id="SSF81296">
    <property type="entry name" value="E set domains"/>
    <property type="match status" value="1"/>
</dbReference>
<evidence type="ECO:0000313" key="14">
    <source>
        <dbReference type="Proteomes" id="UP000594262"/>
    </source>
</evidence>
<dbReference type="InterPro" id="IPR011042">
    <property type="entry name" value="6-blade_b-propeller_TolB-like"/>
</dbReference>
<evidence type="ECO:0000256" key="2">
    <source>
        <dbReference type="ARBA" id="ARBA00022723"/>
    </source>
</evidence>
<keyword evidence="14" id="KW-1185">Reference proteome</keyword>
<dbReference type="InterPro" id="IPR014756">
    <property type="entry name" value="Ig_E-set"/>
</dbReference>
<evidence type="ECO:0000259" key="12">
    <source>
        <dbReference type="PROSITE" id="PS50119"/>
    </source>
</evidence>
<dbReference type="Pfam" id="PF00643">
    <property type="entry name" value="zf-B_box"/>
    <property type="match status" value="1"/>
</dbReference>
<feature type="repeat" description="NHL" evidence="8">
    <location>
        <begin position="628"/>
        <end position="671"/>
    </location>
</feature>
<dbReference type="PANTHER" id="PTHR25462:SF303">
    <property type="entry name" value="E3 UBIQUITIN-PROTEIN LIGASE TRIM71"/>
    <property type="match status" value="1"/>
</dbReference>
<dbReference type="InterPro" id="IPR047153">
    <property type="entry name" value="TRIM45/56/19-like"/>
</dbReference>
<dbReference type="SUPFAM" id="SSF57850">
    <property type="entry name" value="RING/U-box"/>
    <property type="match status" value="1"/>
</dbReference>
<keyword evidence="9" id="KW-0175">Coiled coil</keyword>
<feature type="domain" description="B box-type" evidence="12">
    <location>
        <begin position="196"/>
        <end position="243"/>
    </location>
</feature>
<evidence type="ECO:0000256" key="10">
    <source>
        <dbReference type="SAM" id="MobiDB-lite"/>
    </source>
</evidence>
<keyword evidence="2" id="KW-0479">Metal-binding</keyword>
<dbReference type="SMART" id="SM00502">
    <property type="entry name" value="BBC"/>
    <property type="match status" value="1"/>
</dbReference>
<feature type="repeat" description="NHL" evidence="8">
    <location>
        <begin position="813"/>
        <end position="851"/>
    </location>
</feature>
<feature type="domain" description="B box-type" evidence="12">
    <location>
        <begin position="256"/>
        <end position="297"/>
    </location>
</feature>
<feature type="region of interest" description="Disordered" evidence="10">
    <location>
        <begin position="1"/>
        <end position="41"/>
    </location>
</feature>
<dbReference type="InterPro" id="IPR001841">
    <property type="entry name" value="Znf_RING"/>
</dbReference>
<dbReference type="Pfam" id="PF00630">
    <property type="entry name" value="Filamin"/>
    <property type="match status" value="1"/>
</dbReference>
<reference evidence="13" key="1">
    <citation type="submission" date="2021-01" db="UniProtKB">
        <authorList>
            <consortium name="EnsemblMetazoa"/>
        </authorList>
    </citation>
    <scope>IDENTIFICATION</scope>
</reference>
<evidence type="ECO:0000256" key="7">
    <source>
        <dbReference type="PROSITE-ProRule" id="PRU00087"/>
    </source>
</evidence>
<dbReference type="PROSITE" id="PS50119">
    <property type="entry name" value="ZF_BBOX"/>
    <property type="match status" value="2"/>
</dbReference>
<feature type="coiled-coil region" evidence="9">
    <location>
        <begin position="322"/>
        <end position="349"/>
    </location>
</feature>
<dbReference type="InterPro" id="IPR013783">
    <property type="entry name" value="Ig-like_fold"/>
</dbReference>
<evidence type="ECO:0000256" key="4">
    <source>
        <dbReference type="ARBA" id="ARBA00022771"/>
    </source>
</evidence>
<dbReference type="GO" id="GO:0008270">
    <property type="term" value="F:zinc ion binding"/>
    <property type="evidence" value="ECO:0007669"/>
    <property type="project" value="UniProtKB-KW"/>
</dbReference>
<dbReference type="Pfam" id="PF01436">
    <property type="entry name" value="NHL"/>
    <property type="match status" value="5"/>
</dbReference>
<dbReference type="SMART" id="SM00557">
    <property type="entry name" value="IG_FLMN"/>
    <property type="match status" value="1"/>
</dbReference>
<dbReference type="EnsemblMetazoa" id="CLYHEMT021131.1">
    <property type="protein sequence ID" value="CLYHEMP021131.1"/>
    <property type="gene ID" value="CLYHEMG021131"/>
</dbReference>
<accession>A0A7M5XEC4</accession>
<feature type="domain" description="RING-type" evidence="11">
    <location>
        <begin position="126"/>
        <end position="167"/>
    </location>
</feature>
<dbReference type="CDD" id="cd14954">
    <property type="entry name" value="NHL_TRIM71_like"/>
    <property type="match status" value="1"/>
</dbReference>
<dbReference type="OrthoDB" id="342730at2759"/>
<organism evidence="13 14">
    <name type="scientific">Clytia hemisphaerica</name>
    <dbReference type="NCBI Taxonomy" id="252671"/>
    <lineage>
        <taxon>Eukaryota</taxon>
        <taxon>Metazoa</taxon>
        <taxon>Cnidaria</taxon>
        <taxon>Hydrozoa</taxon>
        <taxon>Hydroidolina</taxon>
        <taxon>Leptothecata</taxon>
        <taxon>Obeliida</taxon>
        <taxon>Clytiidae</taxon>
        <taxon>Clytia</taxon>
    </lineage>
</organism>
<dbReference type="Gene3D" id="3.30.160.60">
    <property type="entry name" value="Classic Zinc Finger"/>
    <property type="match status" value="1"/>
</dbReference>
<dbReference type="InterPro" id="IPR003649">
    <property type="entry name" value="Bbox_C"/>
</dbReference>
<dbReference type="PROSITE" id="PS51125">
    <property type="entry name" value="NHL"/>
    <property type="match status" value="6"/>
</dbReference>
<dbReference type="PROSITE" id="PS50089">
    <property type="entry name" value="ZF_RING_2"/>
    <property type="match status" value="1"/>
</dbReference>
<dbReference type="InterPro" id="IPR000315">
    <property type="entry name" value="Znf_B-box"/>
</dbReference>
<dbReference type="InterPro" id="IPR017907">
    <property type="entry name" value="Znf_RING_CS"/>
</dbReference>
<keyword evidence="4 6" id="KW-0863">Zinc-finger</keyword>
<keyword evidence="5" id="KW-0862">Zinc</keyword>
<evidence type="ECO:0000256" key="3">
    <source>
        <dbReference type="ARBA" id="ARBA00022737"/>
    </source>
</evidence>
<dbReference type="InterPro" id="IPR001258">
    <property type="entry name" value="NHL_repeat"/>
</dbReference>
<comment type="similarity">
    <text evidence="1">Belongs to the TRIM/RBCC family.</text>
</comment>
<dbReference type="GeneID" id="136811169"/>
<feature type="repeat" description="NHL" evidence="8">
    <location>
        <begin position="769"/>
        <end position="812"/>
    </location>
</feature>
<evidence type="ECO:0000256" key="6">
    <source>
        <dbReference type="PROSITE-ProRule" id="PRU00024"/>
    </source>
</evidence>
<evidence type="ECO:0000313" key="13">
    <source>
        <dbReference type="EnsemblMetazoa" id="CLYHEMP021131.1"/>
    </source>
</evidence>
<dbReference type="SMART" id="SM00184">
    <property type="entry name" value="RING"/>
    <property type="match status" value="1"/>
</dbReference>
<dbReference type="InterPro" id="IPR018957">
    <property type="entry name" value="Znf_C3HC4_RING-type"/>
</dbReference>
<dbReference type="PANTHER" id="PTHR25462">
    <property type="entry name" value="BONUS, ISOFORM C-RELATED"/>
    <property type="match status" value="1"/>
</dbReference>
<feature type="compositionally biased region" description="Polar residues" evidence="10">
    <location>
        <begin position="79"/>
        <end position="90"/>
    </location>
</feature>
<dbReference type="PROSITE" id="PS50194">
    <property type="entry name" value="FILAMIN_REPEAT"/>
    <property type="match status" value="1"/>
</dbReference>
<evidence type="ECO:0000256" key="1">
    <source>
        <dbReference type="ARBA" id="ARBA00008518"/>
    </source>
</evidence>
<dbReference type="AlphaFoldDB" id="A0A7M5XEC4"/>
<dbReference type="FunFam" id="2.120.10.30:FF:000037">
    <property type="entry name" value="Uncharacterized protein, isoform E"/>
    <property type="match status" value="1"/>
</dbReference>
<evidence type="ECO:0000259" key="11">
    <source>
        <dbReference type="PROSITE" id="PS50089"/>
    </source>
</evidence>
<dbReference type="PROSITE" id="PS00518">
    <property type="entry name" value="ZF_RING_1"/>
    <property type="match status" value="1"/>
</dbReference>
<dbReference type="SMART" id="SM00336">
    <property type="entry name" value="BBOX"/>
    <property type="match status" value="2"/>
</dbReference>
<evidence type="ECO:0000256" key="9">
    <source>
        <dbReference type="SAM" id="Coils"/>
    </source>
</evidence>
<dbReference type="InterPro" id="IPR001298">
    <property type="entry name" value="Filamin/ABP280_rpt"/>
</dbReference>
<evidence type="ECO:0000256" key="8">
    <source>
        <dbReference type="PROSITE-ProRule" id="PRU00504"/>
    </source>
</evidence>